<accession>A0A392SAE9</accession>
<keyword evidence="3" id="KW-1185">Reference proteome</keyword>
<dbReference type="EMBL" id="LXQA010343595">
    <property type="protein sequence ID" value="MCI45387.1"/>
    <property type="molecule type" value="Genomic_DNA"/>
</dbReference>
<feature type="compositionally biased region" description="Basic residues" evidence="1">
    <location>
        <begin position="21"/>
        <end position="31"/>
    </location>
</feature>
<feature type="non-terminal residue" evidence="2">
    <location>
        <position position="1"/>
    </location>
</feature>
<evidence type="ECO:0000313" key="2">
    <source>
        <dbReference type="EMBL" id="MCI45387.1"/>
    </source>
</evidence>
<comment type="caution">
    <text evidence="2">The sequence shown here is derived from an EMBL/GenBank/DDBJ whole genome shotgun (WGS) entry which is preliminary data.</text>
</comment>
<protein>
    <submittedName>
        <fullName evidence="2">Uncharacterized protein</fullName>
    </submittedName>
</protein>
<evidence type="ECO:0000256" key="1">
    <source>
        <dbReference type="SAM" id="MobiDB-lite"/>
    </source>
</evidence>
<sequence>KTKQGICMAAHRRLAQGQPRRVQHPAKHNHKFPNIAPGVKRDALKV</sequence>
<evidence type="ECO:0000313" key="3">
    <source>
        <dbReference type="Proteomes" id="UP000265520"/>
    </source>
</evidence>
<dbReference type="Proteomes" id="UP000265520">
    <property type="component" value="Unassembled WGS sequence"/>
</dbReference>
<name>A0A392SAE9_9FABA</name>
<feature type="region of interest" description="Disordered" evidence="1">
    <location>
        <begin position="14"/>
        <end position="46"/>
    </location>
</feature>
<organism evidence="2 3">
    <name type="scientific">Trifolium medium</name>
    <dbReference type="NCBI Taxonomy" id="97028"/>
    <lineage>
        <taxon>Eukaryota</taxon>
        <taxon>Viridiplantae</taxon>
        <taxon>Streptophyta</taxon>
        <taxon>Embryophyta</taxon>
        <taxon>Tracheophyta</taxon>
        <taxon>Spermatophyta</taxon>
        <taxon>Magnoliopsida</taxon>
        <taxon>eudicotyledons</taxon>
        <taxon>Gunneridae</taxon>
        <taxon>Pentapetalae</taxon>
        <taxon>rosids</taxon>
        <taxon>fabids</taxon>
        <taxon>Fabales</taxon>
        <taxon>Fabaceae</taxon>
        <taxon>Papilionoideae</taxon>
        <taxon>50 kb inversion clade</taxon>
        <taxon>NPAAA clade</taxon>
        <taxon>Hologalegina</taxon>
        <taxon>IRL clade</taxon>
        <taxon>Trifolieae</taxon>
        <taxon>Trifolium</taxon>
    </lineage>
</organism>
<proteinExistence type="predicted"/>
<dbReference type="AlphaFoldDB" id="A0A392SAE9"/>
<reference evidence="2 3" key="1">
    <citation type="journal article" date="2018" name="Front. Plant Sci.">
        <title>Red Clover (Trifolium pratense) and Zigzag Clover (T. medium) - A Picture of Genomic Similarities and Differences.</title>
        <authorList>
            <person name="Dluhosova J."/>
            <person name="Istvanek J."/>
            <person name="Nedelnik J."/>
            <person name="Repkova J."/>
        </authorList>
    </citation>
    <scope>NUCLEOTIDE SEQUENCE [LARGE SCALE GENOMIC DNA]</scope>
    <source>
        <strain evidence="3">cv. 10/8</strain>
        <tissue evidence="2">Leaf</tissue>
    </source>
</reference>